<organism evidence="3 4">
    <name type="scientific">Wandonia haliotis</name>
    <dbReference type="NCBI Taxonomy" id="574963"/>
    <lineage>
        <taxon>Bacteria</taxon>
        <taxon>Pseudomonadati</taxon>
        <taxon>Bacteroidota</taxon>
        <taxon>Flavobacteriia</taxon>
        <taxon>Flavobacteriales</taxon>
        <taxon>Crocinitomicaceae</taxon>
        <taxon>Wandonia</taxon>
    </lineage>
</organism>
<comment type="caution">
    <text evidence="3">The sequence shown here is derived from an EMBL/GenBank/DDBJ whole genome shotgun (WGS) entry which is preliminary data.</text>
</comment>
<name>A0ABN1MPC0_9FLAO</name>
<dbReference type="EMBL" id="BAAAFH010000006">
    <property type="protein sequence ID" value="GAA0874763.1"/>
    <property type="molecule type" value="Genomic_DNA"/>
</dbReference>
<dbReference type="InterPro" id="IPR051015">
    <property type="entry name" value="EvgA-like"/>
</dbReference>
<dbReference type="SMART" id="SM00448">
    <property type="entry name" value="REC"/>
    <property type="match status" value="1"/>
</dbReference>
<dbReference type="SUPFAM" id="SSF52172">
    <property type="entry name" value="CheY-like"/>
    <property type="match status" value="1"/>
</dbReference>
<dbReference type="InterPro" id="IPR058245">
    <property type="entry name" value="NreC/VraR/RcsB-like_REC"/>
</dbReference>
<dbReference type="Pfam" id="PF00072">
    <property type="entry name" value="Response_reg"/>
    <property type="match status" value="1"/>
</dbReference>
<dbReference type="CDD" id="cd17535">
    <property type="entry name" value="REC_NarL-like"/>
    <property type="match status" value="1"/>
</dbReference>
<reference evidence="3 4" key="1">
    <citation type="journal article" date="2019" name="Int. J. Syst. Evol. Microbiol.">
        <title>The Global Catalogue of Microorganisms (GCM) 10K type strain sequencing project: providing services to taxonomists for standard genome sequencing and annotation.</title>
        <authorList>
            <consortium name="The Broad Institute Genomics Platform"/>
            <consortium name="The Broad Institute Genome Sequencing Center for Infectious Disease"/>
            <person name="Wu L."/>
            <person name="Ma J."/>
        </authorList>
    </citation>
    <scope>NUCLEOTIDE SEQUENCE [LARGE SCALE GENOMIC DNA]</scope>
    <source>
        <strain evidence="3 4">JCM 16083</strain>
    </source>
</reference>
<protein>
    <recommendedName>
        <fullName evidence="2">Response regulatory domain-containing protein</fullName>
    </recommendedName>
</protein>
<dbReference type="RefSeq" id="WP_343785682.1">
    <property type="nucleotide sequence ID" value="NZ_BAAAFH010000006.1"/>
</dbReference>
<dbReference type="PANTHER" id="PTHR45566:SF2">
    <property type="entry name" value="NARL SUBFAMILY"/>
    <property type="match status" value="1"/>
</dbReference>
<feature type="domain" description="Response regulatory" evidence="2">
    <location>
        <begin position="5"/>
        <end position="120"/>
    </location>
</feature>
<evidence type="ECO:0000259" key="2">
    <source>
        <dbReference type="PROSITE" id="PS50110"/>
    </source>
</evidence>
<feature type="modified residue" description="4-aspartylphosphate" evidence="1">
    <location>
        <position position="56"/>
    </location>
</feature>
<proteinExistence type="predicted"/>
<keyword evidence="4" id="KW-1185">Reference proteome</keyword>
<evidence type="ECO:0000313" key="4">
    <source>
        <dbReference type="Proteomes" id="UP001501126"/>
    </source>
</evidence>
<dbReference type="PANTHER" id="PTHR45566">
    <property type="entry name" value="HTH-TYPE TRANSCRIPTIONAL REGULATOR YHJB-RELATED"/>
    <property type="match status" value="1"/>
</dbReference>
<dbReference type="Proteomes" id="UP001501126">
    <property type="component" value="Unassembled WGS sequence"/>
</dbReference>
<dbReference type="Gene3D" id="3.40.50.2300">
    <property type="match status" value="1"/>
</dbReference>
<dbReference type="InterPro" id="IPR001789">
    <property type="entry name" value="Sig_transdc_resp-reg_receiver"/>
</dbReference>
<evidence type="ECO:0000313" key="3">
    <source>
        <dbReference type="EMBL" id="GAA0874763.1"/>
    </source>
</evidence>
<evidence type="ECO:0000256" key="1">
    <source>
        <dbReference type="PROSITE-ProRule" id="PRU00169"/>
    </source>
</evidence>
<dbReference type="PROSITE" id="PS50110">
    <property type="entry name" value="RESPONSE_REGULATORY"/>
    <property type="match status" value="1"/>
</dbReference>
<dbReference type="InterPro" id="IPR011006">
    <property type="entry name" value="CheY-like_superfamily"/>
</dbReference>
<keyword evidence="1" id="KW-0597">Phosphoprotein</keyword>
<gene>
    <name evidence="3" type="ORF">GCM10009118_11710</name>
</gene>
<sequence length="120" mass="13405">MDILKIALAEDHPMLRKSLVAFLSLKNNIQVVVQAENGQELLDKLKTSKVDIVILDIQMPVLDGIATLKQLKSDYPNSKVIMFSTWYSNHTVTKLKKMGANACVSKSEPEKLLDSIYSLS</sequence>
<accession>A0ABN1MPC0</accession>